<feature type="compositionally biased region" description="Polar residues" evidence="11">
    <location>
        <begin position="98"/>
        <end position="110"/>
    </location>
</feature>
<accession>A0A0D2C0X9</accession>
<organism evidence="13 14">
    <name type="scientific">Exophiala spinifera</name>
    <dbReference type="NCBI Taxonomy" id="91928"/>
    <lineage>
        <taxon>Eukaryota</taxon>
        <taxon>Fungi</taxon>
        <taxon>Dikarya</taxon>
        <taxon>Ascomycota</taxon>
        <taxon>Pezizomycotina</taxon>
        <taxon>Eurotiomycetes</taxon>
        <taxon>Chaetothyriomycetidae</taxon>
        <taxon>Chaetothyriales</taxon>
        <taxon>Herpotrichiellaceae</taxon>
        <taxon>Exophiala</taxon>
    </lineage>
</organism>
<evidence type="ECO:0000313" key="14">
    <source>
        <dbReference type="Proteomes" id="UP000053328"/>
    </source>
</evidence>
<feature type="domain" description="PUM-HD" evidence="12">
    <location>
        <begin position="506"/>
        <end position="851"/>
    </location>
</feature>
<dbReference type="PANTHER" id="PTHR12537:SF12">
    <property type="entry name" value="MATERNAL PROTEIN PUMILIO"/>
    <property type="match status" value="1"/>
</dbReference>
<dbReference type="SMART" id="SM00025">
    <property type="entry name" value="Pumilio"/>
    <property type="match status" value="8"/>
</dbReference>
<feature type="region of interest" description="Disordered" evidence="11">
    <location>
        <begin position="382"/>
        <end position="422"/>
    </location>
</feature>
<evidence type="ECO:0000259" key="12">
    <source>
        <dbReference type="PROSITE" id="PS50303"/>
    </source>
</evidence>
<evidence type="ECO:0000313" key="13">
    <source>
        <dbReference type="EMBL" id="KIW17339.1"/>
    </source>
</evidence>
<feature type="repeat" description="Pumilio" evidence="10">
    <location>
        <begin position="564"/>
        <end position="599"/>
    </location>
</feature>
<feature type="region of interest" description="Disordered" evidence="11">
    <location>
        <begin position="854"/>
        <end position="890"/>
    </location>
</feature>
<evidence type="ECO:0000256" key="7">
    <source>
        <dbReference type="ARBA" id="ARBA00024893"/>
    </source>
</evidence>
<dbReference type="GO" id="GO:0005737">
    <property type="term" value="C:cytoplasm"/>
    <property type="evidence" value="ECO:0007669"/>
    <property type="project" value="UniProtKB-SubCell"/>
</dbReference>
<evidence type="ECO:0000256" key="10">
    <source>
        <dbReference type="PROSITE-ProRule" id="PRU00317"/>
    </source>
</evidence>
<dbReference type="GO" id="GO:0006364">
    <property type="term" value="P:rRNA processing"/>
    <property type="evidence" value="ECO:0007669"/>
    <property type="project" value="UniProtKB-KW"/>
</dbReference>
<dbReference type="STRING" id="91928.A0A0D2C0X9"/>
<name>A0A0D2C0X9_9EURO</name>
<evidence type="ECO:0000256" key="4">
    <source>
        <dbReference type="ARBA" id="ARBA00022552"/>
    </source>
</evidence>
<dbReference type="InterPro" id="IPR033712">
    <property type="entry name" value="Pumilio_RNA-bd"/>
</dbReference>
<dbReference type="GO" id="GO:0000288">
    <property type="term" value="P:nuclear-transcribed mRNA catabolic process, deadenylation-dependent decay"/>
    <property type="evidence" value="ECO:0007669"/>
    <property type="project" value="TreeGrafter"/>
</dbReference>
<dbReference type="FunFam" id="1.25.10.10:FF:000004">
    <property type="entry name" value="Pumilio homolog 1 isoform 2"/>
    <property type="match status" value="1"/>
</dbReference>
<comment type="similarity">
    <text evidence="8">Belongs to the PUF3 family.</text>
</comment>
<dbReference type="AlphaFoldDB" id="A0A0D2C0X9"/>
<comment type="subcellular location">
    <subcellularLocation>
        <location evidence="1">Cytoplasm</location>
    </subcellularLocation>
</comment>
<dbReference type="Pfam" id="PF00806">
    <property type="entry name" value="PUF"/>
    <property type="match status" value="8"/>
</dbReference>
<feature type="repeat" description="Pumilio" evidence="10">
    <location>
        <begin position="528"/>
        <end position="563"/>
    </location>
</feature>
<dbReference type="InterPro" id="IPR016024">
    <property type="entry name" value="ARM-type_fold"/>
</dbReference>
<feature type="compositionally biased region" description="Polar residues" evidence="11">
    <location>
        <begin position="61"/>
        <end position="74"/>
    </location>
</feature>
<dbReference type="EMBL" id="KN847494">
    <property type="protein sequence ID" value="KIW17339.1"/>
    <property type="molecule type" value="Genomic_DNA"/>
</dbReference>
<proteinExistence type="inferred from homology"/>
<dbReference type="CDD" id="cd07920">
    <property type="entry name" value="Pumilio"/>
    <property type="match status" value="1"/>
</dbReference>
<feature type="repeat" description="Pumilio" evidence="10">
    <location>
        <begin position="636"/>
        <end position="674"/>
    </location>
</feature>
<evidence type="ECO:0000256" key="5">
    <source>
        <dbReference type="ARBA" id="ARBA00022737"/>
    </source>
</evidence>
<dbReference type="PROSITE" id="PS50302">
    <property type="entry name" value="PUM"/>
    <property type="match status" value="8"/>
</dbReference>
<keyword evidence="14" id="KW-1185">Reference proteome</keyword>
<keyword evidence="5" id="KW-0677">Repeat</keyword>
<dbReference type="Proteomes" id="UP000053328">
    <property type="component" value="Unassembled WGS sequence"/>
</dbReference>
<dbReference type="InterPro" id="IPR011989">
    <property type="entry name" value="ARM-like"/>
</dbReference>
<feature type="compositionally biased region" description="Polar residues" evidence="11">
    <location>
        <begin position="386"/>
        <end position="422"/>
    </location>
</feature>
<dbReference type="PROSITE" id="PS50303">
    <property type="entry name" value="PUM_HD"/>
    <property type="match status" value="1"/>
</dbReference>
<evidence type="ECO:0000256" key="2">
    <source>
        <dbReference type="ARBA" id="ARBA00022490"/>
    </source>
</evidence>
<feature type="repeat" description="Pumilio" evidence="10">
    <location>
        <begin position="675"/>
        <end position="710"/>
    </location>
</feature>
<dbReference type="InterPro" id="IPR033133">
    <property type="entry name" value="PUM-HD"/>
</dbReference>
<dbReference type="RefSeq" id="XP_016237555.1">
    <property type="nucleotide sequence ID" value="XM_016378878.1"/>
</dbReference>
<evidence type="ECO:0000256" key="1">
    <source>
        <dbReference type="ARBA" id="ARBA00004496"/>
    </source>
</evidence>
<feature type="region of interest" description="Disordered" evidence="11">
    <location>
        <begin position="1"/>
        <end position="190"/>
    </location>
</feature>
<evidence type="ECO:0000256" key="3">
    <source>
        <dbReference type="ARBA" id="ARBA00022517"/>
    </source>
</evidence>
<keyword evidence="4" id="KW-0698">rRNA processing</keyword>
<feature type="compositionally biased region" description="Polar residues" evidence="11">
    <location>
        <begin position="164"/>
        <end position="186"/>
    </location>
</feature>
<feature type="repeat" description="Pumilio" evidence="10">
    <location>
        <begin position="747"/>
        <end position="782"/>
    </location>
</feature>
<dbReference type="OrthoDB" id="668540at2759"/>
<evidence type="ECO:0000256" key="6">
    <source>
        <dbReference type="ARBA" id="ARBA00022884"/>
    </source>
</evidence>
<dbReference type="Gene3D" id="1.25.10.10">
    <property type="entry name" value="Leucine-rich Repeat Variant"/>
    <property type="match status" value="1"/>
</dbReference>
<comment type="function">
    <text evidence="7">RNA-binding nucleolar protein required for pre-rRNA processing. Involved in production of 18S rRNA and assembly of small ribosomal subunit.</text>
</comment>
<sequence>MESGTSLETIRNGRVSASDRASSSRPSLAVGTEFDRGKKAWGSTSRIWATGRSLYDDEQVTRPSPAQQGSSSGFGPSRAAIVSMGSKLDNEEPVQSRLPWNSAPTNNGYSSRHRAQPLSPTRERLQQGLSFTPDENNGELEGSSLFEGSAPDVEDEPLSRRRPSQNQRAVTESARFVQSPTRTVSFSRGPFDSQLQNTNVANYNNGIFASLDDNDRYLERSLNGSSASPVNAQPFAMPISYGAGRPSEQPALAPSRYGNISPRHGPTGRAFLNAHIEHPYPATTRELEQALQSIQAMNLGRMQNATDALPGRRSSLGVPRHQSDGQAAMAQAPTQVLEGLSGVDRQLHIATGNAFLGSRLNPQAVPHYGGLSYTGRGTLSPLASEYRSNSHSTYSSQRGTSPTGPLSMRSTPASGVSSRTSGYDYSLTERKLTSIDQCPFEERLFLPVSMQHQLCNGYHYESHGSMQAMRMTPLTNSYILPGHPAMLHYPQATRVPSRDLEQSQTVRSPLLEEFRLNSKTNKRFELKDIYNYVVEFSGDQHGSRFIQQKLETANSDEKEQIFKEIQPNLLQLMTDVFGNYVIQKMFEHGNQSQKKVLANQMKGHVLHLSQQMYGCRVVQKAFEHVLTDQQASLVKELDGPNHQVLEVVENQNGNHVIQKAIERIPGEHIQFIVDAFKGRTAKMSTHQYGCRVVQRMLEHCEPEVKRVILDELLEHIVPLITDNYGNYVVQHIIQNGEPRDRRFAIDIVLRSVLTFSKHKYASNIVEKSIEFADEDQRQQILHKLTAPDEQGITPVLQLMKDQYANYVLQKVYDRLQGEALANLVADMRENLDKLRKTSYGKQVLAIEKLIGLNQDSSSASSSSRNSVQTATSTSTSADEDKAKTHQGQTR</sequence>
<dbReference type="GeneID" id="27331614"/>
<feature type="repeat" description="Pumilio" evidence="10">
    <location>
        <begin position="711"/>
        <end position="746"/>
    </location>
</feature>
<reference evidence="13 14" key="1">
    <citation type="submission" date="2015-01" db="EMBL/GenBank/DDBJ databases">
        <title>The Genome Sequence of Exophiala spinifera CBS89968.</title>
        <authorList>
            <consortium name="The Broad Institute Genomics Platform"/>
            <person name="Cuomo C."/>
            <person name="de Hoog S."/>
            <person name="Gorbushina A."/>
            <person name="Stielow B."/>
            <person name="Teixiera M."/>
            <person name="Abouelleil A."/>
            <person name="Chapman S.B."/>
            <person name="Priest M."/>
            <person name="Young S.K."/>
            <person name="Wortman J."/>
            <person name="Nusbaum C."/>
            <person name="Birren B."/>
        </authorList>
    </citation>
    <scope>NUCLEOTIDE SEQUENCE [LARGE SCALE GENOMIC DNA]</scope>
    <source>
        <strain evidence="13 14">CBS 89968</strain>
    </source>
</reference>
<feature type="repeat" description="Pumilio" evidence="10">
    <location>
        <begin position="790"/>
        <end position="825"/>
    </location>
</feature>
<evidence type="ECO:0000256" key="11">
    <source>
        <dbReference type="SAM" id="MobiDB-lite"/>
    </source>
</evidence>
<keyword evidence="3" id="KW-0690">Ribosome biogenesis</keyword>
<dbReference type="SUPFAM" id="SSF48371">
    <property type="entry name" value="ARM repeat"/>
    <property type="match status" value="1"/>
</dbReference>
<dbReference type="InterPro" id="IPR001313">
    <property type="entry name" value="Pumilio_RNA-bd_rpt"/>
</dbReference>
<keyword evidence="2" id="KW-0963">Cytoplasm</keyword>
<keyword evidence="6" id="KW-0694">RNA-binding</keyword>
<feature type="compositionally biased region" description="Low complexity" evidence="11">
    <location>
        <begin position="856"/>
        <end position="876"/>
    </location>
</feature>
<feature type="repeat" description="Pumilio" evidence="10">
    <location>
        <begin position="600"/>
        <end position="635"/>
    </location>
</feature>
<dbReference type="VEuPathDB" id="FungiDB:PV08_04531"/>
<protein>
    <recommendedName>
        <fullName evidence="9">Pumilio homology domain family member 3</fullName>
    </recommendedName>
</protein>
<dbReference type="HOGENOM" id="CLU_004017_4_2_1"/>
<gene>
    <name evidence="13" type="ORF">PV08_04531</name>
</gene>
<dbReference type="PANTHER" id="PTHR12537">
    <property type="entry name" value="RNA BINDING PROTEIN PUMILIO-RELATED"/>
    <property type="match status" value="1"/>
</dbReference>
<feature type="compositionally biased region" description="Low complexity" evidence="11">
    <location>
        <begin position="14"/>
        <end position="29"/>
    </location>
</feature>
<dbReference type="GO" id="GO:0003730">
    <property type="term" value="F:mRNA 3'-UTR binding"/>
    <property type="evidence" value="ECO:0007669"/>
    <property type="project" value="TreeGrafter"/>
</dbReference>
<evidence type="ECO:0000256" key="9">
    <source>
        <dbReference type="ARBA" id="ARBA00081811"/>
    </source>
</evidence>
<evidence type="ECO:0000256" key="8">
    <source>
        <dbReference type="ARBA" id="ARBA00060736"/>
    </source>
</evidence>